<gene>
    <name evidence="1" type="ORF">SAMN04487779_10011113</name>
</gene>
<dbReference type="Proteomes" id="UP000198925">
    <property type="component" value="Unassembled WGS sequence"/>
</dbReference>
<name>A0A1G6M6W0_9PROT</name>
<sequence length="295" mass="29951">MSAAPLLAALLGRALPGLAARDLGLPLGALLPWLPGCRAGLAEAEALPPEERALLAGLRQSGQPLLGLDPAADAAADPAWDGAAERLAWSPLPDAVPGATITLVAGGMGEAALPEGLGRILLVAGREDAPERHDLLVPEPRLSALFERLCQAAAALAGPGWRQGGRALSPRQASLLLLAPPPGHVPDLLLAAAALPHDLPGPGGAEGLPLGGVRQMRLLLGALPALRWRLRLGFAGAEPGAAALFLDGLRHPVRLGSGGLVASIEPVPGRALVLGLAWREGAPPGLRLVTLEARP</sequence>
<dbReference type="RefSeq" id="WP_090661191.1">
    <property type="nucleotide sequence ID" value="NZ_FMZX01000001.1"/>
</dbReference>
<proteinExistence type="predicted"/>
<keyword evidence="2" id="KW-1185">Reference proteome</keyword>
<reference evidence="1 2" key="1">
    <citation type="submission" date="2016-10" db="EMBL/GenBank/DDBJ databases">
        <authorList>
            <person name="de Groot N.N."/>
        </authorList>
    </citation>
    <scope>NUCLEOTIDE SEQUENCE [LARGE SCALE GENOMIC DNA]</scope>
    <source>
        <strain evidence="1 2">CPCC 100156</strain>
    </source>
</reference>
<protein>
    <submittedName>
        <fullName evidence="1">Uncharacterized protein</fullName>
    </submittedName>
</protein>
<evidence type="ECO:0000313" key="1">
    <source>
        <dbReference type="EMBL" id="SDC51044.1"/>
    </source>
</evidence>
<evidence type="ECO:0000313" key="2">
    <source>
        <dbReference type="Proteomes" id="UP000198925"/>
    </source>
</evidence>
<accession>A0A1G6M6W0</accession>
<organism evidence="1 2">
    <name type="scientific">Belnapia rosea</name>
    <dbReference type="NCBI Taxonomy" id="938405"/>
    <lineage>
        <taxon>Bacteria</taxon>
        <taxon>Pseudomonadati</taxon>
        <taxon>Pseudomonadota</taxon>
        <taxon>Alphaproteobacteria</taxon>
        <taxon>Acetobacterales</taxon>
        <taxon>Roseomonadaceae</taxon>
        <taxon>Belnapia</taxon>
    </lineage>
</organism>
<dbReference type="STRING" id="938405.SAMN02927895_01586"/>
<dbReference type="AlphaFoldDB" id="A0A1G6M6W0"/>
<dbReference type="EMBL" id="FMZX01000001">
    <property type="protein sequence ID" value="SDC51044.1"/>
    <property type="molecule type" value="Genomic_DNA"/>
</dbReference>